<dbReference type="EMBL" id="JAINUG010000114">
    <property type="protein sequence ID" value="KAJ8395670.1"/>
    <property type="molecule type" value="Genomic_DNA"/>
</dbReference>
<keyword evidence="1" id="KW-0694">RNA-binding</keyword>
<evidence type="ECO:0000256" key="2">
    <source>
        <dbReference type="SAM" id="MobiDB-lite"/>
    </source>
</evidence>
<evidence type="ECO:0000259" key="3">
    <source>
        <dbReference type="SMART" id="SM00322"/>
    </source>
</evidence>
<sequence length="227" mass="25437">MPIDQQDLVYGKMPDHSPANPETNITDYCFTDSSSIDTVECESGCAPQHCPAMSNIREEQLNIIEENQHANDMSKVDLVPRKYLEKPGRMQTLSKESTHQQNGEVIIWETAVPKHLAGALNGKEGRYLKFVKRRCGGMVYISTHPHTQDYMICNIMGTKNQVNKALELIRAKVKYHDLKNIYSPPLVTFGPPLSEAQTPKTGHHGHILSWVKPVPLIGFFVLGTKTG</sequence>
<evidence type="ECO:0000313" key="4">
    <source>
        <dbReference type="EMBL" id="KAJ8395670.1"/>
    </source>
</evidence>
<reference evidence="4" key="1">
    <citation type="journal article" date="2023" name="Science">
        <title>Genome structures resolve the early diversification of teleost fishes.</title>
        <authorList>
            <person name="Parey E."/>
            <person name="Louis A."/>
            <person name="Montfort J."/>
            <person name="Bouchez O."/>
            <person name="Roques C."/>
            <person name="Iampietro C."/>
            <person name="Lluch J."/>
            <person name="Castinel A."/>
            <person name="Donnadieu C."/>
            <person name="Desvignes T."/>
            <person name="Floi Bucao C."/>
            <person name="Jouanno E."/>
            <person name="Wen M."/>
            <person name="Mejri S."/>
            <person name="Dirks R."/>
            <person name="Jansen H."/>
            <person name="Henkel C."/>
            <person name="Chen W.J."/>
            <person name="Zahm M."/>
            <person name="Cabau C."/>
            <person name="Klopp C."/>
            <person name="Thompson A.W."/>
            <person name="Robinson-Rechavi M."/>
            <person name="Braasch I."/>
            <person name="Lecointre G."/>
            <person name="Bobe J."/>
            <person name="Postlethwait J.H."/>
            <person name="Berthelot C."/>
            <person name="Roest Crollius H."/>
            <person name="Guiguen Y."/>
        </authorList>
    </citation>
    <scope>NUCLEOTIDE SEQUENCE</scope>
    <source>
        <strain evidence="4">NC1722</strain>
    </source>
</reference>
<dbReference type="InterPro" id="IPR036612">
    <property type="entry name" value="KH_dom_type_1_sf"/>
</dbReference>
<dbReference type="Pfam" id="PF00013">
    <property type="entry name" value="KH_1"/>
    <property type="match status" value="1"/>
</dbReference>
<evidence type="ECO:0000256" key="1">
    <source>
        <dbReference type="PROSITE-ProRule" id="PRU00117"/>
    </source>
</evidence>
<name>A0AAD7WGF1_9TELE</name>
<gene>
    <name evidence="4" type="ORF">AAFF_G00029070</name>
</gene>
<dbReference type="PROSITE" id="PS50084">
    <property type="entry name" value="KH_TYPE_1"/>
    <property type="match status" value="1"/>
</dbReference>
<dbReference type="Gene3D" id="3.30.1370.10">
    <property type="entry name" value="K Homology domain, type 1"/>
    <property type="match status" value="1"/>
</dbReference>
<dbReference type="AlphaFoldDB" id="A0AAD7WGF1"/>
<protein>
    <recommendedName>
        <fullName evidence="3">K Homology domain-containing protein</fullName>
    </recommendedName>
</protein>
<organism evidence="4 5">
    <name type="scientific">Aldrovandia affinis</name>
    <dbReference type="NCBI Taxonomy" id="143900"/>
    <lineage>
        <taxon>Eukaryota</taxon>
        <taxon>Metazoa</taxon>
        <taxon>Chordata</taxon>
        <taxon>Craniata</taxon>
        <taxon>Vertebrata</taxon>
        <taxon>Euteleostomi</taxon>
        <taxon>Actinopterygii</taxon>
        <taxon>Neopterygii</taxon>
        <taxon>Teleostei</taxon>
        <taxon>Notacanthiformes</taxon>
        <taxon>Halosauridae</taxon>
        <taxon>Aldrovandia</taxon>
    </lineage>
</organism>
<dbReference type="InterPro" id="IPR004088">
    <property type="entry name" value="KH_dom_type_1"/>
</dbReference>
<comment type="caution">
    <text evidence="4">The sequence shown here is derived from an EMBL/GenBank/DDBJ whole genome shotgun (WGS) entry which is preliminary data.</text>
</comment>
<dbReference type="SUPFAM" id="SSF54791">
    <property type="entry name" value="Eukaryotic type KH-domain (KH-domain type I)"/>
    <property type="match status" value="1"/>
</dbReference>
<feature type="region of interest" description="Disordered" evidence="2">
    <location>
        <begin position="1"/>
        <end position="20"/>
    </location>
</feature>
<accession>A0AAD7WGF1</accession>
<dbReference type="GO" id="GO:0003723">
    <property type="term" value="F:RNA binding"/>
    <property type="evidence" value="ECO:0007669"/>
    <property type="project" value="UniProtKB-UniRule"/>
</dbReference>
<keyword evidence="5" id="KW-1185">Reference proteome</keyword>
<evidence type="ECO:0000313" key="5">
    <source>
        <dbReference type="Proteomes" id="UP001221898"/>
    </source>
</evidence>
<feature type="domain" description="K Homology" evidence="3">
    <location>
        <begin position="104"/>
        <end position="174"/>
    </location>
</feature>
<dbReference type="SMART" id="SM00322">
    <property type="entry name" value="KH"/>
    <property type="match status" value="1"/>
</dbReference>
<proteinExistence type="predicted"/>
<dbReference type="InterPro" id="IPR004087">
    <property type="entry name" value="KH_dom"/>
</dbReference>
<dbReference type="Proteomes" id="UP001221898">
    <property type="component" value="Unassembled WGS sequence"/>
</dbReference>